<dbReference type="InterPro" id="IPR002798">
    <property type="entry name" value="SpoIIM-like"/>
</dbReference>
<keyword evidence="1" id="KW-0812">Transmembrane</keyword>
<reference evidence="2" key="1">
    <citation type="journal article" date="2014" name="Front. Microbiol.">
        <title>High frequency of phylogenetically diverse reductive dehalogenase-homologous genes in deep subseafloor sedimentary metagenomes.</title>
        <authorList>
            <person name="Kawai M."/>
            <person name="Futagami T."/>
            <person name="Toyoda A."/>
            <person name="Takaki Y."/>
            <person name="Nishi S."/>
            <person name="Hori S."/>
            <person name="Arai W."/>
            <person name="Tsubouchi T."/>
            <person name="Morono Y."/>
            <person name="Uchiyama I."/>
            <person name="Ito T."/>
            <person name="Fujiyama A."/>
            <person name="Inagaki F."/>
            <person name="Takami H."/>
        </authorList>
    </citation>
    <scope>NUCLEOTIDE SEQUENCE</scope>
    <source>
        <strain evidence="2">Expedition CK06-06</strain>
    </source>
</reference>
<keyword evidence="1" id="KW-0472">Membrane</keyword>
<feature type="transmembrane region" description="Helical" evidence="1">
    <location>
        <begin position="94"/>
        <end position="118"/>
    </location>
</feature>
<gene>
    <name evidence="2" type="ORF">S06H3_54259</name>
</gene>
<organism evidence="2">
    <name type="scientific">marine sediment metagenome</name>
    <dbReference type="NCBI Taxonomy" id="412755"/>
    <lineage>
        <taxon>unclassified sequences</taxon>
        <taxon>metagenomes</taxon>
        <taxon>ecological metagenomes</taxon>
    </lineage>
</organism>
<evidence type="ECO:0000256" key="1">
    <source>
        <dbReference type="SAM" id="Phobius"/>
    </source>
</evidence>
<dbReference type="AlphaFoldDB" id="X1R1V3"/>
<feature type="transmembrane region" description="Helical" evidence="1">
    <location>
        <begin position="53"/>
        <end position="74"/>
    </location>
</feature>
<name>X1R1V3_9ZZZZ</name>
<feature type="non-terminal residue" evidence="2">
    <location>
        <position position="203"/>
    </location>
</feature>
<sequence length="203" mass="22938">MMFSLGYHILAYDSSEFLQEPEAQEYENSVGEVVAMDEWERTKYYWSHNLRLAGLYVVMTPSYLSFHSSAFNGYSVGIATSYWYHVLGADANAALAFLAGIFVHGVLELTGVFIIAGATLRAAWNFWKGAGHMAFMTGKNEKTWSWRLSRRERKELRRYRGKVEGFLADFIILVGFGAFLIFLAGPIEVYVSPSVMAVFHTSP</sequence>
<protein>
    <submittedName>
        <fullName evidence="2">Uncharacterized protein</fullName>
    </submittedName>
</protein>
<dbReference type="Pfam" id="PF01944">
    <property type="entry name" value="SpoIIM"/>
    <property type="match status" value="1"/>
</dbReference>
<accession>X1R1V3</accession>
<keyword evidence="1" id="KW-1133">Transmembrane helix</keyword>
<dbReference type="EMBL" id="BARV01034686">
    <property type="protein sequence ID" value="GAI49544.1"/>
    <property type="molecule type" value="Genomic_DNA"/>
</dbReference>
<comment type="caution">
    <text evidence="2">The sequence shown here is derived from an EMBL/GenBank/DDBJ whole genome shotgun (WGS) entry which is preliminary data.</text>
</comment>
<feature type="transmembrane region" description="Helical" evidence="1">
    <location>
        <begin position="166"/>
        <end position="187"/>
    </location>
</feature>
<evidence type="ECO:0000313" key="2">
    <source>
        <dbReference type="EMBL" id="GAI49544.1"/>
    </source>
</evidence>
<proteinExistence type="predicted"/>